<reference evidence="7 8" key="1">
    <citation type="submission" date="2020-10" db="EMBL/GenBank/DDBJ databases">
        <title>Novel species in genus Corynebacterium.</title>
        <authorList>
            <person name="Zhang G."/>
        </authorList>
    </citation>
    <scope>NUCLEOTIDE SEQUENCE [LARGE SCALE GENOMIC DNA]</scope>
    <source>
        <strain evidence="7 8">DSM 45110</strain>
    </source>
</reference>
<dbReference type="PANTHER" id="PTHR43272:SF32">
    <property type="entry name" value="AMP-DEPENDENT SYNTHETASE_LIGASE DOMAIN-CONTAINING PROTEIN"/>
    <property type="match status" value="1"/>
</dbReference>
<comment type="caution">
    <text evidence="7">The sequence shown here is derived from an EMBL/GenBank/DDBJ whole genome shotgun (WGS) entry which is preliminary data.</text>
</comment>
<dbReference type="SUPFAM" id="SSF56801">
    <property type="entry name" value="Acetyl-CoA synthetase-like"/>
    <property type="match status" value="1"/>
</dbReference>
<dbReference type="Proteomes" id="UP000635902">
    <property type="component" value="Unassembled WGS sequence"/>
</dbReference>
<dbReference type="InterPro" id="IPR042099">
    <property type="entry name" value="ANL_N_sf"/>
</dbReference>
<dbReference type="EMBL" id="JADKMY010000002">
    <property type="protein sequence ID" value="MBF4553916.1"/>
    <property type="molecule type" value="Genomic_DNA"/>
</dbReference>
<keyword evidence="3" id="KW-0276">Fatty acid metabolism</keyword>
<proteinExistence type="inferred from homology"/>
<keyword evidence="8" id="KW-1185">Reference proteome</keyword>
<dbReference type="CDD" id="cd05907">
    <property type="entry name" value="VL_LC_FACS_like"/>
    <property type="match status" value="1"/>
</dbReference>
<keyword evidence="4" id="KW-0443">Lipid metabolism</keyword>
<dbReference type="Pfam" id="PF23562">
    <property type="entry name" value="AMP-binding_C_3"/>
    <property type="match status" value="1"/>
</dbReference>
<feature type="domain" description="AMP-dependent synthetase/ligase" evidence="6">
    <location>
        <begin position="26"/>
        <end position="435"/>
    </location>
</feature>
<evidence type="ECO:0000256" key="1">
    <source>
        <dbReference type="ARBA" id="ARBA00006432"/>
    </source>
</evidence>
<sequence>MTEFTAEALYTVGENETMISALRDLAQEHPDIKSFSRPVNFEWQPVSPSEFVQEVYAVAKGLIANDVQPGDRVAIMSGTRFEWVLVDFAIQACGAISVPIYPSSSTSQCEWIVQDSGAVVAFAEDTGHTQRLETFVKEGERQEGTAHLRRVFSFNSGAIDTLIAEGKEADIKQAEVERRIAEMTSASINSIVYTSGTTGRPKGVALTHYNWLSEVRGLLTNPIGEACGPGYGTLMFLPLAHVLARAVTYTVLIGGAQQTLWSEVSTLLDAFQRSQPHMILGVPRIFEKVHAGAKAKAAEGGKVKNKVFLEAEKTSIEYSKAQDTKEGPGLALRAKHMVFDRLVYSTLRKLLGGQLEYCISGGSALNADIMHFFRGAGVRIFEGYGLTESTAAVAVNFDPDNIIGTVGKPVGGNSVRIAADGEIELKGTVVFDEYWQNPEATAKDFTTDGFYKTGDLGKLLPTGHLKITGRKKEILVTAGGKNVSPGPMEDILRSAPLISQAMVVGDDQKFIGALISLDEDAFARFKKDNGLPESTTMKEGGKNPLLRSAIQDAVNEANRSVSSAEGIKKFRIVERDFSEEEGEVTPSMKLKRFVVAEHFADDIAWIYSGK</sequence>
<comment type="similarity">
    <text evidence="1">Belongs to the ATP-dependent AMP-binding enzyme family.</text>
</comment>
<dbReference type="InterPro" id="IPR020845">
    <property type="entry name" value="AMP-binding_CS"/>
</dbReference>
<name>A0ABR9ZLC3_9CORY</name>
<evidence type="ECO:0000313" key="8">
    <source>
        <dbReference type="Proteomes" id="UP000635902"/>
    </source>
</evidence>
<evidence type="ECO:0000256" key="2">
    <source>
        <dbReference type="ARBA" id="ARBA00022598"/>
    </source>
</evidence>
<evidence type="ECO:0000259" key="6">
    <source>
        <dbReference type="Pfam" id="PF00501"/>
    </source>
</evidence>
<keyword evidence="2 7" id="KW-0436">Ligase</keyword>
<dbReference type="InterPro" id="IPR000873">
    <property type="entry name" value="AMP-dep_synth/lig_dom"/>
</dbReference>
<dbReference type="PANTHER" id="PTHR43272">
    <property type="entry name" value="LONG-CHAIN-FATTY-ACID--COA LIGASE"/>
    <property type="match status" value="1"/>
</dbReference>
<accession>A0ABR9ZLC3</accession>
<organism evidence="7 8">
    <name type="scientific">Corynebacterium suicordis DSM 45110</name>
    <dbReference type="NCBI Taxonomy" id="1121369"/>
    <lineage>
        <taxon>Bacteria</taxon>
        <taxon>Bacillati</taxon>
        <taxon>Actinomycetota</taxon>
        <taxon>Actinomycetes</taxon>
        <taxon>Mycobacteriales</taxon>
        <taxon>Corynebacteriaceae</taxon>
        <taxon>Corynebacterium</taxon>
    </lineage>
</organism>
<evidence type="ECO:0000256" key="3">
    <source>
        <dbReference type="ARBA" id="ARBA00022832"/>
    </source>
</evidence>
<dbReference type="RefSeq" id="WP_194556801.1">
    <property type="nucleotide sequence ID" value="NZ_JADKMY010000002.1"/>
</dbReference>
<evidence type="ECO:0000313" key="7">
    <source>
        <dbReference type="EMBL" id="MBF4553916.1"/>
    </source>
</evidence>
<evidence type="ECO:0000256" key="4">
    <source>
        <dbReference type="ARBA" id="ARBA00023098"/>
    </source>
</evidence>
<gene>
    <name evidence="7" type="ORF">IRY30_07475</name>
</gene>
<dbReference type="Gene3D" id="3.40.50.12780">
    <property type="entry name" value="N-terminal domain of ligase-like"/>
    <property type="match status" value="1"/>
</dbReference>
<evidence type="ECO:0000256" key="5">
    <source>
        <dbReference type="ARBA" id="ARBA00032875"/>
    </source>
</evidence>
<dbReference type="GO" id="GO:0016874">
    <property type="term" value="F:ligase activity"/>
    <property type="evidence" value="ECO:0007669"/>
    <property type="project" value="UniProtKB-KW"/>
</dbReference>
<dbReference type="Pfam" id="PF00501">
    <property type="entry name" value="AMP-binding"/>
    <property type="match status" value="1"/>
</dbReference>
<protein>
    <recommendedName>
        <fullName evidence="5">Acyl-CoA synthetase</fullName>
    </recommendedName>
</protein>
<dbReference type="PROSITE" id="PS00455">
    <property type="entry name" value="AMP_BINDING"/>
    <property type="match status" value="1"/>
</dbReference>